<dbReference type="InterPro" id="IPR050611">
    <property type="entry name" value="ABCF"/>
</dbReference>
<dbReference type="GO" id="GO:0016887">
    <property type="term" value="F:ATP hydrolysis activity"/>
    <property type="evidence" value="ECO:0007669"/>
    <property type="project" value="InterPro"/>
</dbReference>
<dbReference type="CDD" id="cd03221">
    <property type="entry name" value="ABCF_EF-3"/>
    <property type="match status" value="2"/>
</dbReference>
<protein>
    <submittedName>
        <fullName evidence="6">ABC transporter ATP-binding protein</fullName>
    </submittedName>
</protein>
<evidence type="ECO:0000256" key="2">
    <source>
        <dbReference type="ARBA" id="ARBA00022741"/>
    </source>
</evidence>
<evidence type="ECO:0000313" key="7">
    <source>
        <dbReference type="Proteomes" id="UP000655287"/>
    </source>
</evidence>
<dbReference type="Gene3D" id="3.40.50.300">
    <property type="entry name" value="P-loop containing nucleotide triphosphate hydrolases"/>
    <property type="match status" value="2"/>
</dbReference>
<accession>A0A919R0S8</accession>
<dbReference type="InterPro" id="IPR027417">
    <property type="entry name" value="P-loop_NTPase"/>
</dbReference>
<dbReference type="AlphaFoldDB" id="A0A919R0S8"/>
<evidence type="ECO:0000256" key="4">
    <source>
        <dbReference type="SAM" id="Coils"/>
    </source>
</evidence>
<dbReference type="SUPFAM" id="SSF52540">
    <property type="entry name" value="P-loop containing nucleoside triphosphate hydrolases"/>
    <property type="match status" value="2"/>
</dbReference>
<reference evidence="6" key="1">
    <citation type="submission" date="2021-01" db="EMBL/GenBank/DDBJ databases">
        <title>Whole genome shotgun sequence of Sphaerisporangium rufum NBRC 109079.</title>
        <authorList>
            <person name="Komaki H."/>
            <person name="Tamura T."/>
        </authorList>
    </citation>
    <scope>NUCLEOTIDE SEQUENCE</scope>
    <source>
        <strain evidence="6">NBRC 109079</strain>
    </source>
</reference>
<dbReference type="FunFam" id="3.40.50.300:FF:000011">
    <property type="entry name" value="Putative ABC transporter ATP-binding component"/>
    <property type="match status" value="1"/>
</dbReference>
<feature type="coiled-coil region" evidence="4">
    <location>
        <begin position="248"/>
        <end position="275"/>
    </location>
</feature>
<sequence length="536" mass="59248">MGHVEVAHLTYVLPDGRPLLDDVSFRVGEGVKAALVGPNGAGKTTLLRLVAGDLRPVDGSVASSGGLGVMRQFIGGIRDGRSVHDLLLSVAPDRVRDAAARLEAAELAMMERDDEKTQMRYAQAITDYTDAGGYEIEVLWDTCTVAALGAPYDNVKYREVNTLSGGEQKRLVLEALLRGPDQTLLLDEPDNYLDVPGKEWLEQALRDTPKTVLLVSHDRQLLANAADRIVTVESGGVWVHGGGFTTYAQARRERNERLEELRRRWDEEHAKLRRLVVMLKQKATYNDGMSSAYHAAQTRLRRFEEAGPPEEAPRDQAISMRLRGGRTGRRAVICEGLELTGLMRPFDLEIWYGERVAVLGSNGSGKSHFLRLLAGEDVRHAGTGRLGARVVPGHFAQTHARPELRGRTPCEIVMTEHARLKNEAMKALDRYELAGGVAEQRFETLSGGQQARLQILLLELSGATMLLLDEPTDNLDLASAEALQDGLDRFEGTVVAVTHDRWFAAGFDRFLVFGADGRVRETPRPVWDEARVARPR</sequence>
<comment type="caution">
    <text evidence="6">The sequence shown here is derived from an EMBL/GenBank/DDBJ whole genome shotgun (WGS) entry which is preliminary data.</text>
</comment>
<dbReference type="PANTHER" id="PTHR19211">
    <property type="entry name" value="ATP-BINDING TRANSPORT PROTEIN-RELATED"/>
    <property type="match status" value="1"/>
</dbReference>
<feature type="domain" description="ABC transporter" evidence="5">
    <location>
        <begin position="322"/>
        <end position="532"/>
    </location>
</feature>
<evidence type="ECO:0000259" key="5">
    <source>
        <dbReference type="PROSITE" id="PS50893"/>
    </source>
</evidence>
<keyword evidence="3 6" id="KW-0067">ATP-binding</keyword>
<name>A0A919R0S8_9ACTN</name>
<dbReference type="RefSeq" id="WP_203984472.1">
    <property type="nucleotide sequence ID" value="NZ_BOOU01000036.1"/>
</dbReference>
<dbReference type="GO" id="GO:0005524">
    <property type="term" value="F:ATP binding"/>
    <property type="evidence" value="ECO:0007669"/>
    <property type="project" value="UniProtKB-KW"/>
</dbReference>
<keyword evidence="1" id="KW-0677">Repeat</keyword>
<dbReference type="PROSITE" id="PS50893">
    <property type="entry name" value="ABC_TRANSPORTER_2"/>
    <property type="match status" value="2"/>
</dbReference>
<dbReference type="InterPro" id="IPR003593">
    <property type="entry name" value="AAA+_ATPase"/>
</dbReference>
<evidence type="ECO:0000256" key="3">
    <source>
        <dbReference type="ARBA" id="ARBA00022840"/>
    </source>
</evidence>
<dbReference type="InterPro" id="IPR003439">
    <property type="entry name" value="ABC_transporter-like_ATP-bd"/>
</dbReference>
<keyword evidence="7" id="KW-1185">Reference proteome</keyword>
<keyword evidence="4" id="KW-0175">Coiled coil</keyword>
<evidence type="ECO:0000256" key="1">
    <source>
        <dbReference type="ARBA" id="ARBA00022737"/>
    </source>
</evidence>
<organism evidence="6 7">
    <name type="scientific">Sphaerisporangium rufum</name>
    <dbReference type="NCBI Taxonomy" id="1381558"/>
    <lineage>
        <taxon>Bacteria</taxon>
        <taxon>Bacillati</taxon>
        <taxon>Actinomycetota</taxon>
        <taxon>Actinomycetes</taxon>
        <taxon>Streptosporangiales</taxon>
        <taxon>Streptosporangiaceae</taxon>
        <taxon>Sphaerisporangium</taxon>
    </lineage>
</organism>
<evidence type="ECO:0000313" key="6">
    <source>
        <dbReference type="EMBL" id="GII77554.1"/>
    </source>
</evidence>
<keyword evidence="2" id="KW-0547">Nucleotide-binding</keyword>
<dbReference type="Proteomes" id="UP000655287">
    <property type="component" value="Unassembled WGS sequence"/>
</dbReference>
<proteinExistence type="predicted"/>
<gene>
    <name evidence="6" type="ORF">Sru01_25360</name>
</gene>
<dbReference type="PANTHER" id="PTHR19211:SF69">
    <property type="entry name" value="ATP-BINDING PROTEIN UUP"/>
    <property type="match status" value="1"/>
</dbReference>
<dbReference type="SMART" id="SM00382">
    <property type="entry name" value="AAA"/>
    <property type="match status" value="2"/>
</dbReference>
<feature type="domain" description="ABC transporter" evidence="5">
    <location>
        <begin position="4"/>
        <end position="259"/>
    </location>
</feature>
<dbReference type="Pfam" id="PF00005">
    <property type="entry name" value="ABC_tran"/>
    <property type="match status" value="2"/>
</dbReference>
<dbReference type="EMBL" id="BOOU01000036">
    <property type="protein sequence ID" value="GII77554.1"/>
    <property type="molecule type" value="Genomic_DNA"/>
</dbReference>